<dbReference type="SUPFAM" id="SSF57016">
    <property type="entry name" value="Plant lectins/antimicrobial peptides"/>
    <property type="match status" value="1"/>
</dbReference>
<keyword evidence="10" id="KW-0119">Carbohydrate metabolism</keyword>
<dbReference type="Gene3D" id="3.20.20.80">
    <property type="entry name" value="Glycosidases"/>
    <property type="match status" value="1"/>
</dbReference>
<dbReference type="Gene3D" id="3.10.50.10">
    <property type="match status" value="1"/>
</dbReference>
<evidence type="ECO:0000256" key="11">
    <source>
        <dbReference type="ARBA" id="ARBA00023295"/>
    </source>
</evidence>
<comment type="subcellular location">
    <subcellularLocation>
        <location evidence="2">Secreted</location>
    </subcellularLocation>
</comment>
<dbReference type="Proteomes" id="UP000285146">
    <property type="component" value="Unassembled WGS sequence"/>
</dbReference>
<evidence type="ECO:0000313" key="17">
    <source>
        <dbReference type="Proteomes" id="UP000285146"/>
    </source>
</evidence>
<evidence type="ECO:0000256" key="8">
    <source>
        <dbReference type="ARBA" id="ARBA00023024"/>
    </source>
</evidence>
<comment type="similarity">
    <text evidence="3">Belongs to the glycosyl hydrolase 18 family. Chitinase class V subfamily.</text>
</comment>
<dbReference type="GO" id="GO:0000272">
    <property type="term" value="P:polysaccharide catabolic process"/>
    <property type="evidence" value="ECO:0007669"/>
    <property type="project" value="UniProtKB-KW"/>
</dbReference>
<proteinExistence type="inferred from homology"/>
<protein>
    <recommendedName>
        <fullName evidence="4">chitinase</fullName>
        <ecNumber evidence="4">3.2.1.14</ecNumber>
    </recommendedName>
</protein>
<evidence type="ECO:0000256" key="9">
    <source>
        <dbReference type="ARBA" id="ARBA00023026"/>
    </source>
</evidence>
<dbReference type="InterPro" id="IPR011583">
    <property type="entry name" value="Chitinase_II/V-like_cat"/>
</dbReference>
<dbReference type="InterPro" id="IPR036861">
    <property type="entry name" value="Endochitinase-like_sf"/>
</dbReference>
<dbReference type="InterPro" id="IPR018392">
    <property type="entry name" value="LysM"/>
</dbReference>
<dbReference type="PROSITE" id="PS51910">
    <property type="entry name" value="GH18_2"/>
    <property type="match status" value="1"/>
</dbReference>
<dbReference type="PROSITE" id="PS51782">
    <property type="entry name" value="LYSM"/>
    <property type="match status" value="1"/>
</dbReference>
<dbReference type="GO" id="GO:0005576">
    <property type="term" value="C:extracellular region"/>
    <property type="evidence" value="ECO:0007669"/>
    <property type="project" value="UniProtKB-SubCell"/>
</dbReference>
<dbReference type="PANTHER" id="PTHR47700">
    <property type="entry name" value="V CHITINASE, PUTATIVE (AFU_ORTHOLOGUE AFUA_6G13720)-RELATED"/>
    <property type="match status" value="1"/>
</dbReference>
<dbReference type="SUPFAM" id="SSF54106">
    <property type="entry name" value="LysM domain"/>
    <property type="match status" value="1"/>
</dbReference>
<gene>
    <name evidence="16" type="ORF">VPNG_03014</name>
</gene>
<keyword evidence="6" id="KW-0147">Chitin-binding</keyword>
<dbReference type="Pfam" id="PF14856">
    <property type="entry name" value="Hce2"/>
    <property type="match status" value="1"/>
</dbReference>
<name>A0A423XG85_9PEZI</name>
<dbReference type="InParanoid" id="A0A423XG85"/>
<feature type="domain" description="GH18" evidence="15">
    <location>
        <begin position="395"/>
        <end position="768"/>
    </location>
</feature>
<comment type="catalytic activity">
    <reaction evidence="1">
        <text>Random endo-hydrolysis of N-acetyl-beta-D-glucosaminide (1-&gt;4)-beta-linkages in chitin and chitodextrins.</text>
        <dbReference type="EC" id="3.2.1.14"/>
    </reaction>
</comment>
<dbReference type="SMART" id="SM00636">
    <property type="entry name" value="Glyco_18"/>
    <property type="match status" value="1"/>
</dbReference>
<feature type="domain" description="LysM" evidence="14">
    <location>
        <begin position="236"/>
        <end position="281"/>
    </location>
</feature>
<dbReference type="OrthoDB" id="73875at2759"/>
<evidence type="ECO:0000256" key="10">
    <source>
        <dbReference type="ARBA" id="ARBA00023277"/>
    </source>
</evidence>
<evidence type="ECO:0000313" key="16">
    <source>
        <dbReference type="EMBL" id="ROW15174.1"/>
    </source>
</evidence>
<evidence type="ECO:0000256" key="1">
    <source>
        <dbReference type="ARBA" id="ARBA00000822"/>
    </source>
</evidence>
<dbReference type="InterPro" id="IPR001579">
    <property type="entry name" value="Glyco_hydro_18_chit_AS"/>
</dbReference>
<evidence type="ECO:0000256" key="13">
    <source>
        <dbReference type="RuleBase" id="RU000489"/>
    </source>
</evidence>
<dbReference type="Pfam" id="PF01476">
    <property type="entry name" value="LysM"/>
    <property type="match status" value="1"/>
</dbReference>
<dbReference type="GO" id="GO:0008843">
    <property type="term" value="F:endochitinase activity"/>
    <property type="evidence" value="ECO:0007669"/>
    <property type="project" value="UniProtKB-EC"/>
</dbReference>
<evidence type="ECO:0000256" key="12">
    <source>
        <dbReference type="ARBA" id="ARBA00023326"/>
    </source>
</evidence>
<evidence type="ECO:0000256" key="3">
    <source>
        <dbReference type="ARBA" id="ARBA00008682"/>
    </source>
</evidence>
<dbReference type="InterPro" id="IPR053214">
    <property type="entry name" value="LysM12-like"/>
</dbReference>
<dbReference type="GO" id="GO:0006032">
    <property type="term" value="P:chitin catabolic process"/>
    <property type="evidence" value="ECO:0007669"/>
    <property type="project" value="UniProtKB-KW"/>
</dbReference>
<dbReference type="EMBL" id="LKEB01000010">
    <property type="protein sequence ID" value="ROW15174.1"/>
    <property type="molecule type" value="Genomic_DNA"/>
</dbReference>
<reference evidence="16 17" key="1">
    <citation type="submission" date="2015-09" db="EMBL/GenBank/DDBJ databases">
        <title>Host preference determinants of Valsa canker pathogens revealed by comparative genomics.</title>
        <authorList>
            <person name="Yin Z."/>
            <person name="Huang L."/>
        </authorList>
    </citation>
    <scope>NUCLEOTIDE SEQUENCE [LARGE SCALE GENOMIC DNA]</scope>
    <source>
        <strain evidence="16 17">SXYLt</strain>
    </source>
</reference>
<evidence type="ECO:0000256" key="4">
    <source>
        <dbReference type="ARBA" id="ARBA00012729"/>
    </source>
</evidence>
<dbReference type="Gene3D" id="3.10.350.10">
    <property type="entry name" value="LysM domain"/>
    <property type="match status" value="1"/>
</dbReference>
<keyword evidence="9" id="KW-0843">Virulence</keyword>
<keyword evidence="5" id="KW-0964">Secreted</keyword>
<dbReference type="CDD" id="cd02878">
    <property type="entry name" value="GH18_zymocin_alpha"/>
    <property type="match status" value="1"/>
</dbReference>
<keyword evidence="17" id="KW-1185">Reference proteome</keyword>
<dbReference type="PROSITE" id="PS01095">
    <property type="entry name" value="GH18_1"/>
    <property type="match status" value="1"/>
</dbReference>
<organism evidence="16 17">
    <name type="scientific">Cytospora leucostoma</name>
    <dbReference type="NCBI Taxonomy" id="1230097"/>
    <lineage>
        <taxon>Eukaryota</taxon>
        <taxon>Fungi</taxon>
        <taxon>Dikarya</taxon>
        <taxon>Ascomycota</taxon>
        <taxon>Pezizomycotina</taxon>
        <taxon>Sordariomycetes</taxon>
        <taxon>Sordariomycetidae</taxon>
        <taxon>Diaporthales</taxon>
        <taxon>Cytosporaceae</taxon>
        <taxon>Cytospora</taxon>
    </lineage>
</organism>
<dbReference type="GO" id="GO:0008061">
    <property type="term" value="F:chitin binding"/>
    <property type="evidence" value="ECO:0007669"/>
    <property type="project" value="UniProtKB-KW"/>
</dbReference>
<dbReference type="STRING" id="1230097.A0A423XG85"/>
<evidence type="ECO:0000256" key="6">
    <source>
        <dbReference type="ARBA" id="ARBA00022669"/>
    </source>
</evidence>
<dbReference type="CDD" id="cd00035">
    <property type="entry name" value="ChtBD1"/>
    <property type="match status" value="1"/>
</dbReference>
<sequence length="1312" mass="140533">MAPNGTGGLGDWSLYHNLDQFSQCPEVIFLDFSLFDQVDDAANTHRLYACSARGADWTQTPNTTAQVPIASDANVTYELGWWPSSGTGVSGGPGAIAAVRSLSRQMRWYLTNGHAPTDKPVYLFARFSNAAVGLYFGKSLQNEGTGSTALSLFEDNLLSIDPRTAAGGVAMQFCEDGSDADYVFGIVARLSGSMNLTAQVYVVTPSVASSSNITSISSSRSFTDVTPRISRRTNYTTIQVISGDSCASLASEFGISASDFTKYNSDDDLCSTLEPYQHLEEYNKNTWAWNGCDDIWVGTIICLSNGTAPMPASLSNALCGPQVPGTEKPTNGTALADLNACALNACCDVWGQCGVTSDFCTNTSTGAPGTAKVGTNGCISNCGTDIVLGAAPDEFRSVTYFESYGFGRPCLYMDAKQINTDKYTHIHYAFATLSDEYEVLTGDAMQTYEFSNFKAIRGPKKIVTFGGWDFSTSASTYSIFRDGVTAANRVAMATSIANFSIKNGLDGVDIDWEYPGAPDIPGIPAGGADDGANYLAFLVVLRDLLGTEKSISTAAPSSYWYLKAYPLAEISNVVDYIVFMTYDLHGQWDYGNANVNPGCPTGNCLRSQVNLTETMTSLSMITKAGVPFNQVVVGVSSYRRSFQMASAGCYTENCLFTGSSTVSNAAEGLCTVTARYISDAEIKIIIDNSSRVNYNLVDDSSNINILVYDDIQWVGYMDVDTKSERTSTYKTLQMGGTTDWATDLEDYQNPPAGTKSWAIFVEEAQSGLDPWEEGNRTGNWTEMDCSSQRVADLHALTPQERWDMLDCVNAWQDAIDVWTQIDRPAKKLSFPESIANTYHVGENANCGSLFGEDNCDEIIECTQAVGSGTGPAGYVIWNSLVLIHEAYKNYYNALYSAYTTSILPSFPAYEDVFTPLPDTGDEKVIQVLLDVVGLLGTVGASVYFNDYLESLPSFLALLSKDDAKDGTLAFISAGTDVAKDLVNGDSSIWTADKEDEFEQYMGQFVAGWEALTETAVNHLFNGSDASINTLTKLISNGRFIAGSANGHATGSGGSTPGYAPATNTELEGNITTAFWSYTIPYLSDDTASATKACYNDKLYYLVAAKGYAEICEDTCVSLNFKEPAGLDKLDGTAYGGLTLSVKTYVANGNNNGASSADFTSSSTLDDLYNTDITTPGFIRIPVCSAEIAYTNWDALLNLNSSLSSAANFPCNTPQGEAYCGTSTFVDETSGASPTVSDCQQIAINIAAGGDWTVDSSGVQHQLVQYGTCAFGIQGQGSPVGNVDFTIGNQDIIDIITSSISMYGGDGQVGAKG</sequence>
<evidence type="ECO:0000259" key="15">
    <source>
        <dbReference type="PROSITE" id="PS51910"/>
    </source>
</evidence>
<dbReference type="InterPro" id="IPR001223">
    <property type="entry name" value="Glyco_hydro18_cat"/>
</dbReference>
<dbReference type="EC" id="3.2.1.14" evidence="4"/>
<dbReference type="Pfam" id="PF00704">
    <property type="entry name" value="Glyco_hydro_18"/>
    <property type="match status" value="1"/>
</dbReference>
<evidence type="ECO:0000256" key="2">
    <source>
        <dbReference type="ARBA" id="ARBA00004613"/>
    </source>
</evidence>
<dbReference type="InterPro" id="IPR017853">
    <property type="entry name" value="GH"/>
</dbReference>
<dbReference type="InterPro" id="IPR029226">
    <property type="entry name" value="Ecp2-like"/>
</dbReference>
<keyword evidence="12" id="KW-0624">Polysaccharide degradation</keyword>
<evidence type="ECO:0000256" key="7">
    <source>
        <dbReference type="ARBA" id="ARBA00022801"/>
    </source>
</evidence>
<keyword evidence="11 13" id="KW-0326">Glycosidase</keyword>
<dbReference type="SUPFAM" id="SSF51445">
    <property type="entry name" value="(Trans)glycosidases"/>
    <property type="match status" value="1"/>
</dbReference>
<dbReference type="InterPro" id="IPR029070">
    <property type="entry name" value="Chitinase_insertion_sf"/>
</dbReference>
<comment type="caution">
    <text evidence="16">The sequence shown here is derived from an EMBL/GenBank/DDBJ whole genome shotgun (WGS) entry which is preliminary data.</text>
</comment>
<keyword evidence="8" id="KW-0146">Chitin degradation</keyword>
<dbReference type="SMART" id="SM00257">
    <property type="entry name" value="LysM"/>
    <property type="match status" value="1"/>
</dbReference>
<dbReference type="InterPro" id="IPR036779">
    <property type="entry name" value="LysM_dom_sf"/>
</dbReference>
<accession>A0A423XG85</accession>
<dbReference type="SUPFAM" id="SSF54556">
    <property type="entry name" value="Chitinase insertion domain"/>
    <property type="match status" value="1"/>
</dbReference>
<keyword evidence="7 13" id="KW-0378">Hydrolase</keyword>
<dbReference type="PANTHER" id="PTHR47700:SF1">
    <property type="entry name" value="CHITINASE"/>
    <property type="match status" value="1"/>
</dbReference>
<evidence type="ECO:0000256" key="5">
    <source>
        <dbReference type="ARBA" id="ARBA00022525"/>
    </source>
</evidence>
<evidence type="ECO:0000259" key="14">
    <source>
        <dbReference type="PROSITE" id="PS51782"/>
    </source>
</evidence>